<evidence type="ECO:0000313" key="2">
    <source>
        <dbReference type="Proteomes" id="UP000288805"/>
    </source>
</evidence>
<proteinExistence type="predicted"/>
<dbReference type="EMBL" id="QGNW01001760">
    <property type="protein sequence ID" value="RVW31336.1"/>
    <property type="molecule type" value="Genomic_DNA"/>
</dbReference>
<dbReference type="Proteomes" id="UP000288805">
    <property type="component" value="Unassembled WGS sequence"/>
</dbReference>
<reference evidence="1 2" key="1">
    <citation type="journal article" date="2018" name="PLoS Genet.">
        <title>Population sequencing reveals clonal diversity and ancestral inbreeding in the grapevine cultivar Chardonnay.</title>
        <authorList>
            <person name="Roach M.J."/>
            <person name="Johnson D.L."/>
            <person name="Bohlmann J."/>
            <person name="van Vuuren H.J."/>
            <person name="Jones S.J."/>
            <person name="Pretorius I.S."/>
            <person name="Schmidt S.A."/>
            <person name="Borneman A.R."/>
        </authorList>
    </citation>
    <scope>NUCLEOTIDE SEQUENCE [LARGE SCALE GENOMIC DNA]</scope>
    <source>
        <strain evidence="2">cv. Chardonnay</strain>
        <tissue evidence="1">Leaf</tissue>
    </source>
</reference>
<gene>
    <name evidence="1" type="ORF">CK203_116348</name>
</gene>
<evidence type="ECO:0000313" key="1">
    <source>
        <dbReference type="EMBL" id="RVW31336.1"/>
    </source>
</evidence>
<name>A0A438D7A5_VITVI</name>
<comment type="caution">
    <text evidence="1">The sequence shown here is derived from an EMBL/GenBank/DDBJ whole genome shotgun (WGS) entry which is preliminary data.</text>
</comment>
<dbReference type="AlphaFoldDB" id="A0A438D7A5"/>
<organism evidence="1 2">
    <name type="scientific">Vitis vinifera</name>
    <name type="common">Grape</name>
    <dbReference type="NCBI Taxonomy" id="29760"/>
    <lineage>
        <taxon>Eukaryota</taxon>
        <taxon>Viridiplantae</taxon>
        <taxon>Streptophyta</taxon>
        <taxon>Embryophyta</taxon>
        <taxon>Tracheophyta</taxon>
        <taxon>Spermatophyta</taxon>
        <taxon>Magnoliopsida</taxon>
        <taxon>eudicotyledons</taxon>
        <taxon>Gunneridae</taxon>
        <taxon>Pentapetalae</taxon>
        <taxon>rosids</taxon>
        <taxon>Vitales</taxon>
        <taxon>Vitaceae</taxon>
        <taxon>Viteae</taxon>
        <taxon>Vitis</taxon>
    </lineage>
</organism>
<protein>
    <submittedName>
        <fullName evidence="1">Uncharacterized protein</fullName>
    </submittedName>
</protein>
<sequence length="160" mass="17951">MSPPCLFWCIWRGHNDQIFDEEKLPDQKLNENLVKSFLGQSGAPLDPLRAQTFKDSSTAPSINTKCTLKKGILPTSTLTFAHSSSVLRRLQRSKIAITGDPKPQQCMSKQLIVTHPYTSICNTNSQESSPSHELVNGEDLLPNNLPYEETKPRWCILIPC</sequence>
<accession>A0A438D7A5</accession>